<proteinExistence type="predicted"/>
<comment type="caution">
    <text evidence="1">The sequence shown here is derived from an EMBL/GenBank/DDBJ whole genome shotgun (WGS) entry which is preliminary data.</text>
</comment>
<evidence type="ECO:0000313" key="2">
    <source>
        <dbReference type="Proteomes" id="UP001431209"/>
    </source>
</evidence>
<organism evidence="1 2">
    <name type="scientific">Acrasis kona</name>
    <dbReference type="NCBI Taxonomy" id="1008807"/>
    <lineage>
        <taxon>Eukaryota</taxon>
        <taxon>Discoba</taxon>
        <taxon>Heterolobosea</taxon>
        <taxon>Tetramitia</taxon>
        <taxon>Eutetramitia</taxon>
        <taxon>Acrasidae</taxon>
        <taxon>Acrasis</taxon>
    </lineage>
</organism>
<protein>
    <submittedName>
        <fullName evidence="1">Uncharacterized protein</fullName>
    </submittedName>
</protein>
<gene>
    <name evidence="1" type="ORF">AKO1_000842</name>
</gene>
<reference evidence="1 2" key="1">
    <citation type="submission" date="2024-03" db="EMBL/GenBank/DDBJ databases">
        <title>The Acrasis kona genome and developmental transcriptomes reveal deep origins of eukaryotic multicellular pathways.</title>
        <authorList>
            <person name="Sheikh S."/>
            <person name="Fu C.-J."/>
            <person name="Brown M.W."/>
            <person name="Baldauf S.L."/>
        </authorList>
    </citation>
    <scope>NUCLEOTIDE SEQUENCE [LARGE SCALE GENOMIC DNA]</scope>
    <source>
        <strain evidence="1 2">ATCC MYA-3509</strain>
    </source>
</reference>
<dbReference type="EMBL" id="JAOPGA020001342">
    <property type="protein sequence ID" value="KAL0487426.1"/>
    <property type="molecule type" value="Genomic_DNA"/>
</dbReference>
<sequence>MVEEKLACDDWNEVKAYSLGPVYYKRSPNYDFYYLFDVSSIVSEKTLFTSKFDVQSSDEGKLLITDKTMMFWLSNNDSFLTDSERSSLYHAFMRVLSIPRTKEKKEVSGETKSVEEYVKWRAEMSQQKPIGERMHNTKNPFLYIDRFLRKDRLHAVLQYKVFPNIKEVSESMSAYYAVMNCLRSTTGRSKFGDPTTKCYVVADGSTPRTGAIFALSTNWLIYSIDPVMKTNNGAAKKLERLSCHQSTAEDFVIPEQVEGALSVVVAVHSHANFNDFWQRLPTPKIGVAIPCCVEQSCDDLQCQSEYDDLHMLSAANHIKTWCQF</sequence>
<keyword evidence="2" id="KW-1185">Reference proteome</keyword>
<evidence type="ECO:0000313" key="1">
    <source>
        <dbReference type="EMBL" id="KAL0487426.1"/>
    </source>
</evidence>
<dbReference type="Proteomes" id="UP001431209">
    <property type="component" value="Unassembled WGS sequence"/>
</dbReference>
<accession>A0AAW2ZE45</accession>
<name>A0AAW2ZE45_9EUKA</name>
<dbReference type="AlphaFoldDB" id="A0AAW2ZE45"/>